<accession>A0AAN9PZB4</accession>
<protein>
    <submittedName>
        <fullName evidence="1">Uncharacterized protein</fullName>
    </submittedName>
</protein>
<dbReference type="EMBL" id="JAYMYQ010000009">
    <property type="protein sequence ID" value="KAK7313788.1"/>
    <property type="molecule type" value="Genomic_DNA"/>
</dbReference>
<organism evidence="1 2">
    <name type="scientific">Canavalia gladiata</name>
    <name type="common">Sword bean</name>
    <name type="synonym">Dolichos gladiatus</name>
    <dbReference type="NCBI Taxonomy" id="3824"/>
    <lineage>
        <taxon>Eukaryota</taxon>
        <taxon>Viridiplantae</taxon>
        <taxon>Streptophyta</taxon>
        <taxon>Embryophyta</taxon>
        <taxon>Tracheophyta</taxon>
        <taxon>Spermatophyta</taxon>
        <taxon>Magnoliopsida</taxon>
        <taxon>eudicotyledons</taxon>
        <taxon>Gunneridae</taxon>
        <taxon>Pentapetalae</taxon>
        <taxon>rosids</taxon>
        <taxon>fabids</taxon>
        <taxon>Fabales</taxon>
        <taxon>Fabaceae</taxon>
        <taxon>Papilionoideae</taxon>
        <taxon>50 kb inversion clade</taxon>
        <taxon>NPAAA clade</taxon>
        <taxon>indigoferoid/millettioid clade</taxon>
        <taxon>Phaseoleae</taxon>
        <taxon>Canavalia</taxon>
    </lineage>
</organism>
<keyword evidence="2" id="KW-1185">Reference proteome</keyword>
<name>A0AAN9PZB4_CANGL</name>
<reference evidence="1 2" key="1">
    <citation type="submission" date="2024-01" db="EMBL/GenBank/DDBJ databases">
        <title>The genomes of 5 underutilized Papilionoideae crops provide insights into root nodulation and disease resistanc.</title>
        <authorList>
            <person name="Jiang F."/>
        </authorList>
    </citation>
    <scope>NUCLEOTIDE SEQUENCE [LARGE SCALE GENOMIC DNA]</scope>
    <source>
        <strain evidence="1">LVBAO_FW01</strain>
        <tissue evidence="1">Leaves</tissue>
    </source>
</reference>
<dbReference type="Proteomes" id="UP001367508">
    <property type="component" value="Unassembled WGS sequence"/>
</dbReference>
<comment type="caution">
    <text evidence="1">The sequence shown here is derived from an EMBL/GenBank/DDBJ whole genome shotgun (WGS) entry which is preliminary data.</text>
</comment>
<evidence type="ECO:0000313" key="1">
    <source>
        <dbReference type="EMBL" id="KAK7313788.1"/>
    </source>
</evidence>
<dbReference type="AlphaFoldDB" id="A0AAN9PZB4"/>
<sequence>MGDWTKKKRWDAHWRRRLARGEFSLFSKGYSRKLPGKREEGEEFSDPRVHCRSSQLLDLRCQGWMQQEFSSDSSMNDETPVLQPCILGDSKAMQNDDVPFVNLVRYRESRRAMHKREADSNEKAY</sequence>
<gene>
    <name evidence="1" type="ORF">VNO77_38989</name>
</gene>
<proteinExistence type="predicted"/>
<evidence type="ECO:0000313" key="2">
    <source>
        <dbReference type="Proteomes" id="UP001367508"/>
    </source>
</evidence>